<sequence length="469" mass="53574">MPWRCASPPANKSGTFDLNVSRDREVGQSLKKLTRNQLQGDGGVHRFAVRVGDSGLAFHPTGALDAGIDGFIELRDPETGEVKAQYIAAQLKTVQKLAEDNGETFSFRVDERDLEYWLNANTPVILVVVNPETELVCWKSIQSYFQDLDRKRSRKVVFVRHEDELTPQTVGKLVALVAGFARPGVVTPAMRVDEELETNLLRASFPHRLNIATIEGNASEVREALKRRIERPPIDWIVDGDRLVTFRDLDDPLFEDACDQGSIDLIETLDWAEADGEASKRLFVRLLGLCLGERVCERLVFDRARKYYFFKGNPQRRGRRDFTFTDARGEGKRTVVSQHGLNKGKTAASYLRHAAFVPRFLELDGEWHLAVEPTYHFTRDGFEESAYASDYLKKIKEIERNSNVRGHLRMWRALLTERGDMLRSEYPFLSFEALEPLTHQYGVPDDLWSDREDPEMSKARKAGQRELDL</sequence>
<dbReference type="Pfam" id="PF14280">
    <property type="entry name" value="DUF4365"/>
    <property type="match status" value="1"/>
</dbReference>
<keyword evidence="4" id="KW-1185">Reference proteome</keyword>
<name>A0ABQ4UCU6_9HYPH</name>
<evidence type="ECO:0000313" key="4">
    <source>
        <dbReference type="Proteomes" id="UP001055039"/>
    </source>
</evidence>
<comment type="caution">
    <text evidence="3">The sequence shown here is derived from an EMBL/GenBank/DDBJ whole genome shotgun (WGS) entry which is preliminary data.</text>
</comment>
<feature type="compositionally biased region" description="Basic and acidic residues" evidence="1">
    <location>
        <begin position="448"/>
        <end position="469"/>
    </location>
</feature>
<dbReference type="InterPro" id="IPR025375">
    <property type="entry name" value="DUF4365"/>
</dbReference>
<reference evidence="3" key="2">
    <citation type="submission" date="2021-08" db="EMBL/GenBank/DDBJ databases">
        <authorList>
            <person name="Tani A."/>
            <person name="Ola A."/>
            <person name="Ogura Y."/>
            <person name="Katsura K."/>
            <person name="Hayashi T."/>
        </authorList>
    </citation>
    <scope>NUCLEOTIDE SEQUENCE</scope>
    <source>
        <strain evidence="3">NBRC 15686</strain>
    </source>
</reference>
<dbReference type="EMBL" id="BPRC01000003">
    <property type="protein sequence ID" value="GJE64282.1"/>
    <property type="molecule type" value="Genomic_DNA"/>
</dbReference>
<proteinExistence type="predicted"/>
<dbReference type="RefSeq" id="WP_238223598.1">
    <property type="nucleotide sequence ID" value="NZ_BAAADH010000106.1"/>
</dbReference>
<evidence type="ECO:0000259" key="2">
    <source>
        <dbReference type="Pfam" id="PF14280"/>
    </source>
</evidence>
<feature type="region of interest" description="Disordered" evidence="1">
    <location>
        <begin position="445"/>
        <end position="469"/>
    </location>
</feature>
<feature type="domain" description="DUF4365" evidence="2">
    <location>
        <begin position="55"/>
        <end position="174"/>
    </location>
</feature>
<gene>
    <name evidence="3" type="ORF">LNAOJCKE_1483</name>
</gene>
<reference evidence="3" key="1">
    <citation type="journal article" date="2021" name="Front. Microbiol.">
        <title>Comprehensive Comparative Genomics and Phenotyping of Methylobacterium Species.</title>
        <authorList>
            <person name="Alessa O."/>
            <person name="Ogura Y."/>
            <person name="Fujitani Y."/>
            <person name="Takami H."/>
            <person name="Hayashi T."/>
            <person name="Sahin N."/>
            <person name="Tani A."/>
        </authorList>
    </citation>
    <scope>NUCLEOTIDE SEQUENCE</scope>
    <source>
        <strain evidence="3">NBRC 15686</strain>
    </source>
</reference>
<evidence type="ECO:0000313" key="3">
    <source>
        <dbReference type="EMBL" id="GJE64282.1"/>
    </source>
</evidence>
<organism evidence="3 4">
    <name type="scientific">Methylorubrum aminovorans</name>
    <dbReference type="NCBI Taxonomy" id="269069"/>
    <lineage>
        <taxon>Bacteria</taxon>
        <taxon>Pseudomonadati</taxon>
        <taxon>Pseudomonadota</taxon>
        <taxon>Alphaproteobacteria</taxon>
        <taxon>Hyphomicrobiales</taxon>
        <taxon>Methylobacteriaceae</taxon>
        <taxon>Methylorubrum</taxon>
    </lineage>
</organism>
<evidence type="ECO:0000256" key="1">
    <source>
        <dbReference type="SAM" id="MobiDB-lite"/>
    </source>
</evidence>
<protein>
    <recommendedName>
        <fullName evidence="2">DUF4365 domain-containing protein</fullName>
    </recommendedName>
</protein>
<dbReference type="Proteomes" id="UP001055039">
    <property type="component" value="Unassembled WGS sequence"/>
</dbReference>
<accession>A0ABQ4UCU6</accession>